<keyword evidence="3" id="KW-1185">Reference proteome</keyword>
<reference evidence="2 3" key="1">
    <citation type="submission" date="2019-03" db="EMBL/GenBank/DDBJ databases">
        <title>Genomic Encyclopedia of Type Strains, Phase IV (KMG-IV): sequencing the most valuable type-strain genomes for metagenomic binning, comparative biology and taxonomic classification.</title>
        <authorList>
            <person name="Goeker M."/>
        </authorList>
    </citation>
    <scope>NUCLEOTIDE SEQUENCE [LARGE SCALE GENOMIC DNA]</scope>
    <source>
        <strain evidence="2 3">DSM 14836</strain>
    </source>
</reference>
<dbReference type="OrthoDB" id="677920at2"/>
<gene>
    <name evidence="2" type="ORF">EV195_104186</name>
</gene>
<dbReference type="AlphaFoldDB" id="A0A4R2NT53"/>
<dbReference type="InterPro" id="IPR006121">
    <property type="entry name" value="HMA_dom"/>
</dbReference>
<dbReference type="Proteomes" id="UP000294564">
    <property type="component" value="Unassembled WGS sequence"/>
</dbReference>
<evidence type="ECO:0000313" key="3">
    <source>
        <dbReference type="Proteomes" id="UP000294564"/>
    </source>
</evidence>
<dbReference type="SUPFAM" id="SSF55008">
    <property type="entry name" value="HMA, heavy metal-associated domain"/>
    <property type="match status" value="1"/>
</dbReference>
<evidence type="ECO:0000313" key="2">
    <source>
        <dbReference type="EMBL" id="TCP25153.1"/>
    </source>
</evidence>
<name>A0A4R2NT53_9FLAO</name>
<proteinExistence type="predicted"/>
<sequence>MKTIIEIQNLKCGGCEKTITDNLSKIAGVSDVVVDHETSTVNLEYVSEDSLRKVIEKLSKLGYPVTGEKNDIGKKATSYVSCMIGKITS</sequence>
<evidence type="ECO:0000259" key="1">
    <source>
        <dbReference type="PROSITE" id="PS50846"/>
    </source>
</evidence>
<dbReference type="GO" id="GO:0046872">
    <property type="term" value="F:metal ion binding"/>
    <property type="evidence" value="ECO:0007669"/>
    <property type="project" value="InterPro"/>
</dbReference>
<feature type="domain" description="HMA" evidence="1">
    <location>
        <begin position="1"/>
        <end position="66"/>
    </location>
</feature>
<dbReference type="InterPro" id="IPR036163">
    <property type="entry name" value="HMA_dom_sf"/>
</dbReference>
<dbReference type="EMBL" id="SLXM01000004">
    <property type="protein sequence ID" value="TCP25153.1"/>
    <property type="molecule type" value="Genomic_DNA"/>
</dbReference>
<dbReference type="Gene3D" id="3.30.70.100">
    <property type="match status" value="1"/>
</dbReference>
<protein>
    <submittedName>
        <fullName evidence="2">Copper chaperone CopZ</fullName>
    </submittedName>
</protein>
<dbReference type="PROSITE" id="PS50846">
    <property type="entry name" value="HMA_2"/>
    <property type="match status" value="1"/>
</dbReference>
<dbReference type="Pfam" id="PF00403">
    <property type="entry name" value="HMA"/>
    <property type="match status" value="1"/>
</dbReference>
<accession>A0A4R2NT53</accession>
<comment type="caution">
    <text evidence="2">The sequence shown here is derived from an EMBL/GenBank/DDBJ whole genome shotgun (WGS) entry which is preliminary data.</text>
</comment>
<dbReference type="CDD" id="cd00371">
    <property type="entry name" value="HMA"/>
    <property type="match status" value="1"/>
</dbReference>
<dbReference type="RefSeq" id="WP_132794537.1">
    <property type="nucleotide sequence ID" value="NZ_SLXM01000004.1"/>
</dbReference>
<organism evidence="2 3">
    <name type="scientific">Tenacibaculum skagerrakense</name>
    <dbReference type="NCBI Taxonomy" id="186571"/>
    <lineage>
        <taxon>Bacteria</taxon>
        <taxon>Pseudomonadati</taxon>
        <taxon>Bacteroidota</taxon>
        <taxon>Flavobacteriia</taxon>
        <taxon>Flavobacteriales</taxon>
        <taxon>Flavobacteriaceae</taxon>
        <taxon>Tenacibaculum</taxon>
    </lineage>
</organism>